<proteinExistence type="predicted"/>
<feature type="signal peptide" evidence="1">
    <location>
        <begin position="1"/>
        <end position="19"/>
    </location>
</feature>
<name>A0A1B6KFB8_9HEMI</name>
<gene>
    <name evidence="2" type="ORF">g.10272</name>
</gene>
<organism evidence="2">
    <name type="scientific">Graphocephala atropunctata</name>
    <dbReference type="NCBI Taxonomy" id="36148"/>
    <lineage>
        <taxon>Eukaryota</taxon>
        <taxon>Metazoa</taxon>
        <taxon>Ecdysozoa</taxon>
        <taxon>Arthropoda</taxon>
        <taxon>Hexapoda</taxon>
        <taxon>Insecta</taxon>
        <taxon>Pterygota</taxon>
        <taxon>Neoptera</taxon>
        <taxon>Paraneoptera</taxon>
        <taxon>Hemiptera</taxon>
        <taxon>Auchenorrhyncha</taxon>
        <taxon>Membracoidea</taxon>
        <taxon>Cicadellidae</taxon>
        <taxon>Cicadellinae</taxon>
        <taxon>Cicadellini</taxon>
        <taxon>Graphocephala</taxon>
    </lineage>
</organism>
<evidence type="ECO:0000313" key="2">
    <source>
        <dbReference type="EMBL" id="JAT10131.1"/>
    </source>
</evidence>
<sequence length="339" mass="36350">MMGCRAVAGVLLLLAVSQGCQTPLALHHIPGNIHIAGLFAAHSGVNCSELESEGFQHLTTAISVVQTLRQVNYIPGISIGLSVYDTCSSVDLAHKAVINSLVQAECLHAVSLGCISTAPTATVLAPLLGSLETPVTPLTNPNDPTLLSQLGINLLLAHDWSIVDWLLTSSPEYLSQFVREASQHHICIRHHALLADLREIPEGVVVVVAKWADLEDSLRISPSSKFLLISLDGEINFKSDRIPHETYALVPSLLDLPEVEGGNGLGLLTEAVQAPLYVQMAADILQVLNLFKTTLAAHCPSGEICDALHEVHQPATTRAVLRTPHLVTFILSVLQMEGE</sequence>
<dbReference type="EMBL" id="GEBQ01029846">
    <property type="protein sequence ID" value="JAT10131.1"/>
    <property type="molecule type" value="Transcribed_RNA"/>
</dbReference>
<accession>A0A1B6KFB8</accession>
<dbReference type="Gene3D" id="3.40.50.2300">
    <property type="match status" value="1"/>
</dbReference>
<evidence type="ECO:0008006" key="3">
    <source>
        <dbReference type="Google" id="ProtNLM"/>
    </source>
</evidence>
<feature type="chain" id="PRO_5008586549" description="Receptor ligand binding region domain-containing protein" evidence="1">
    <location>
        <begin position="20"/>
        <end position="339"/>
    </location>
</feature>
<feature type="non-terminal residue" evidence="2">
    <location>
        <position position="339"/>
    </location>
</feature>
<reference evidence="2" key="1">
    <citation type="submission" date="2015-11" db="EMBL/GenBank/DDBJ databases">
        <title>De novo transcriptome assembly of four potential Pierce s Disease insect vectors from Arizona vineyards.</title>
        <authorList>
            <person name="Tassone E.E."/>
        </authorList>
    </citation>
    <scope>NUCLEOTIDE SEQUENCE</scope>
</reference>
<dbReference type="PROSITE" id="PS51257">
    <property type="entry name" value="PROKAR_LIPOPROTEIN"/>
    <property type="match status" value="1"/>
</dbReference>
<evidence type="ECO:0000256" key="1">
    <source>
        <dbReference type="SAM" id="SignalP"/>
    </source>
</evidence>
<dbReference type="InterPro" id="IPR028082">
    <property type="entry name" value="Peripla_BP_I"/>
</dbReference>
<keyword evidence="1" id="KW-0732">Signal</keyword>
<dbReference type="AlphaFoldDB" id="A0A1B6KFB8"/>
<dbReference type="SUPFAM" id="SSF53822">
    <property type="entry name" value="Periplasmic binding protein-like I"/>
    <property type="match status" value="1"/>
</dbReference>
<protein>
    <recommendedName>
        <fullName evidence="3">Receptor ligand binding region domain-containing protein</fullName>
    </recommendedName>
</protein>